<dbReference type="AlphaFoldDB" id="A0A8W4FHB2"/>
<reference evidence="1" key="3">
    <citation type="submission" date="2025-09" db="UniProtKB">
        <authorList>
            <consortium name="Ensembl"/>
        </authorList>
    </citation>
    <scope>IDENTIFICATION</scope>
</reference>
<proteinExistence type="predicted"/>
<dbReference type="PANTHER" id="PTHR19446">
    <property type="entry name" value="REVERSE TRANSCRIPTASES"/>
    <property type="match status" value="1"/>
</dbReference>
<keyword evidence="2" id="KW-1185">Reference proteome</keyword>
<evidence type="ECO:0000313" key="1">
    <source>
        <dbReference type="Ensembl" id="ENSSSCP00000078266.1"/>
    </source>
</evidence>
<evidence type="ECO:0008006" key="3">
    <source>
        <dbReference type="Google" id="ProtNLM"/>
    </source>
</evidence>
<dbReference type="GeneTree" id="ENSGT01150000286946"/>
<sequence length="457" mass="54644">MAILPKAIHRFNAIPIKLPMTFFIELEQTVQKFIWNHKRPSITKAILRNKNQAGGITLLDFRLPDFKLYYKATVIKTVWYWHKDRNTDQWNRIESPELNPRTYSQLIYDKRGKNIQCRKDSLFNKWCWENWTATWKRMKLEHSLTPYTKINSKWIKDLHIRPETIKPLEENIGQTPSNINDRNIFSDPPLRVMTIKTKINKWDLIKLQSFCTAKETLNKTKRQPTEWEKILASESTDKGFISKIYKHLLQLHTKKKKTNNPIQKWAEELNRQFSKEDIQMAKKHMKRCSTSLIIREMQIKTTMRYHLTPARMAIIKKSTNNKCWRGCGEKGTLLHRWWNCKLVQPLWKTGWRFLRKLNKELPFDPAIPLLGIYPEKTMTSKDTCTPIFIEALFAIAKTWKQPKCPSTEEWIKKMWYIYTVEYYSAIKRNEISAFLATWMDLEIIMLTKVSHTMIHQH</sequence>
<protein>
    <recommendedName>
        <fullName evidence="3">DUF1725 domain-containing protein</fullName>
    </recommendedName>
</protein>
<evidence type="ECO:0000313" key="2">
    <source>
        <dbReference type="Proteomes" id="UP000008227"/>
    </source>
</evidence>
<reference evidence="1" key="2">
    <citation type="submission" date="2025-08" db="UniProtKB">
        <authorList>
            <consortium name="Ensembl"/>
        </authorList>
    </citation>
    <scope>IDENTIFICATION</scope>
</reference>
<name>A0A8W4FHB2_PIG</name>
<reference evidence="1" key="1">
    <citation type="journal article" date="2020" name="Gigascience">
        <title>An improved pig reference genome sequence to enable pig genetics and genomics research.</title>
        <authorList>
            <person name="Warr A."/>
            <person name="Affara N."/>
            <person name="Aken B."/>
            <person name="Beiki H."/>
            <person name="Bickhart D.M."/>
            <person name="Billis K."/>
            <person name="Chow W."/>
            <person name="Eory L."/>
            <person name="Finlayson H.A."/>
            <person name="Flicek P."/>
            <person name="Giron C.G."/>
            <person name="Griffin D.K."/>
            <person name="Hall R."/>
            <person name="Hannum G."/>
            <person name="Hourlier T."/>
            <person name="Howe K."/>
            <person name="Hume D.A."/>
            <person name="Izuogu O."/>
            <person name="Kim K."/>
            <person name="Koren S."/>
            <person name="Liu H."/>
            <person name="Manchanda N."/>
            <person name="Martin F.J."/>
            <person name="Nonneman D.J."/>
            <person name="O'Connor R.E."/>
            <person name="Phillippy A.M."/>
            <person name="Rohrer G.A."/>
            <person name="Rosen B.D."/>
            <person name="Rund L.A."/>
            <person name="Sargent C.A."/>
            <person name="Schook L.B."/>
            <person name="Schroeder S.G."/>
            <person name="Schwartz A.S."/>
            <person name="Skinner B.M."/>
            <person name="Talbot R."/>
            <person name="Tseng E."/>
            <person name="Tuggle C.K."/>
            <person name="Watson M."/>
            <person name="Smith T.P.L."/>
            <person name="Archibald A.L."/>
        </authorList>
    </citation>
    <scope>NUCLEOTIDE SEQUENCE [LARGE SCALE GENOMIC DNA]</scope>
    <source>
        <strain evidence="1">Duroc</strain>
    </source>
</reference>
<accession>A0A8W4FHB2</accession>
<dbReference type="Proteomes" id="UP000008227">
    <property type="component" value="Chromosome 1"/>
</dbReference>
<dbReference type="Ensembl" id="ENSSSCT00000094329.1">
    <property type="protein sequence ID" value="ENSSSCP00000078266.1"/>
    <property type="gene ID" value="ENSSSCG00000054630.1"/>
</dbReference>
<organism evidence="1 2">
    <name type="scientific">Sus scrofa</name>
    <name type="common">Pig</name>
    <dbReference type="NCBI Taxonomy" id="9823"/>
    <lineage>
        <taxon>Eukaryota</taxon>
        <taxon>Metazoa</taxon>
        <taxon>Chordata</taxon>
        <taxon>Craniata</taxon>
        <taxon>Vertebrata</taxon>
        <taxon>Euteleostomi</taxon>
        <taxon>Mammalia</taxon>
        <taxon>Eutheria</taxon>
        <taxon>Laurasiatheria</taxon>
        <taxon>Artiodactyla</taxon>
        <taxon>Suina</taxon>
        <taxon>Suidae</taxon>
        <taxon>Sus</taxon>
    </lineage>
</organism>